<dbReference type="GeneID" id="73794258"/>
<accession>A0A4R3T961</accession>
<feature type="domain" description="YrdC-like" evidence="12">
    <location>
        <begin position="8"/>
        <end position="192"/>
    </location>
</feature>
<dbReference type="InterPro" id="IPR017945">
    <property type="entry name" value="DHBP_synth_RibB-like_a/b_dom"/>
</dbReference>
<dbReference type="AlphaFoldDB" id="A0A4R3T961"/>
<dbReference type="PANTHER" id="PTHR17490">
    <property type="entry name" value="SUA5"/>
    <property type="match status" value="1"/>
</dbReference>
<protein>
    <recommendedName>
        <fullName evidence="10">L-threonylcarbamoyladenylate synthase</fullName>
        <ecNumber evidence="3">2.7.7.87</ecNumber>
    </recommendedName>
    <alternativeName>
        <fullName evidence="10">L-threonylcarbamoyladenylate synthase</fullName>
    </alternativeName>
</protein>
<dbReference type="Proteomes" id="UP000295773">
    <property type="component" value="Unassembled WGS sequence"/>
</dbReference>
<evidence type="ECO:0000256" key="5">
    <source>
        <dbReference type="ARBA" id="ARBA00022679"/>
    </source>
</evidence>
<dbReference type="InterPro" id="IPR006070">
    <property type="entry name" value="Sua5-like_dom"/>
</dbReference>
<dbReference type="GO" id="GO:0006450">
    <property type="term" value="P:regulation of translational fidelity"/>
    <property type="evidence" value="ECO:0007669"/>
    <property type="project" value="TreeGrafter"/>
</dbReference>
<evidence type="ECO:0000256" key="7">
    <source>
        <dbReference type="ARBA" id="ARBA00022695"/>
    </source>
</evidence>
<evidence type="ECO:0000256" key="1">
    <source>
        <dbReference type="ARBA" id="ARBA00004496"/>
    </source>
</evidence>
<evidence type="ECO:0000256" key="3">
    <source>
        <dbReference type="ARBA" id="ARBA00012584"/>
    </source>
</evidence>
<dbReference type="Pfam" id="PF01300">
    <property type="entry name" value="Sua5_yciO_yrdC"/>
    <property type="match status" value="1"/>
</dbReference>
<reference evidence="13 14" key="1">
    <citation type="submission" date="2019-03" db="EMBL/GenBank/DDBJ databases">
        <title>Genomic Encyclopedia of Type Strains, Phase IV (KMG-IV): sequencing the most valuable type-strain genomes for metagenomic binning, comparative biology and taxonomic classification.</title>
        <authorList>
            <person name="Goeker M."/>
        </authorList>
    </citation>
    <scope>NUCLEOTIDE SEQUENCE [LARGE SCALE GENOMIC DNA]</scope>
    <source>
        <strain evidence="13 14">DSM 29481</strain>
    </source>
</reference>
<evidence type="ECO:0000256" key="2">
    <source>
        <dbReference type="ARBA" id="ARBA00007663"/>
    </source>
</evidence>
<dbReference type="GO" id="GO:0061710">
    <property type="term" value="F:L-threonylcarbamoyladenylate synthase"/>
    <property type="evidence" value="ECO:0007669"/>
    <property type="project" value="UniProtKB-EC"/>
</dbReference>
<keyword evidence="9" id="KW-0067">ATP-binding</keyword>
<dbReference type="EMBL" id="SMBP01000017">
    <property type="protein sequence ID" value="TCU57684.1"/>
    <property type="molecule type" value="Genomic_DNA"/>
</dbReference>
<evidence type="ECO:0000259" key="12">
    <source>
        <dbReference type="PROSITE" id="PS51163"/>
    </source>
</evidence>
<evidence type="ECO:0000256" key="6">
    <source>
        <dbReference type="ARBA" id="ARBA00022694"/>
    </source>
</evidence>
<comment type="catalytic activity">
    <reaction evidence="11">
        <text>L-threonine + hydrogencarbonate + ATP = L-threonylcarbamoyladenylate + diphosphate + H2O</text>
        <dbReference type="Rhea" id="RHEA:36407"/>
        <dbReference type="ChEBI" id="CHEBI:15377"/>
        <dbReference type="ChEBI" id="CHEBI:17544"/>
        <dbReference type="ChEBI" id="CHEBI:30616"/>
        <dbReference type="ChEBI" id="CHEBI:33019"/>
        <dbReference type="ChEBI" id="CHEBI:57926"/>
        <dbReference type="ChEBI" id="CHEBI:73682"/>
        <dbReference type="EC" id="2.7.7.87"/>
    </reaction>
</comment>
<keyword evidence="8" id="KW-0547">Nucleotide-binding</keyword>
<evidence type="ECO:0000256" key="4">
    <source>
        <dbReference type="ARBA" id="ARBA00022490"/>
    </source>
</evidence>
<dbReference type="GO" id="GO:0008033">
    <property type="term" value="P:tRNA processing"/>
    <property type="evidence" value="ECO:0007669"/>
    <property type="project" value="UniProtKB-KW"/>
</dbReference>
<sequence length="203" mass="22543">METVRYEAKDIETIADLLKEGKVVAFPTDTVYGLAVIYENEAALEALKKSKGRPENKPIPTMVSNFRQMEEIAYMSEDARKLAEEFMPGGFTMILKKKEHLPAYLTNGFDTVGIRMPDDDIILHLIDLCEKPLLVTSANLSGEEPQETAEGVLKQLDGRIDAIVVGESGGSKASTIVDMSTDELRIVREGPISEKRIREVLQD</sequence>
<dbReference type="RefSeq" id="WP_008690940.1">
    <property type="nucleotide sequence ID" value="NZ_AP024510.1"/>
</dbReference>
<dbReference type="GO" id="GO:0005524">
    <property type="term" value="F:ATP binding"/>
    <property type="evidence" value="ECO:0007669"/>
    <property type="project" value="UniProtKB-KW"/>
</dbReference>
<evidence type="ECO:0000313" key="14">
    <source>
        <dbReference type="Proteomes" id="UP000295773"/>
    </source>
</evidence>
<evidence type="ECO:0000313" key="13">
    <source>
        <dbReference type="EMBL" id="TCU57684.1"/>
    </source>
</evidence>
<evidence type="ECO:0000256" key="9">
    <source>
        <dbReference type="ARBA" id="ARBA00022840"/>
    </source>
</evidence>
<dbReference type="GO" id="GO:0003725">
    <property type="term" value="F:double-stranded RNA binding"/>
    <property type="evidence" value="ECO:0007669"/>
    <property type="project" value="InterPro"/>
</dbReference>
<keyword evidence="7" id="KW-0548">Nucleotidyltransferase</keyword>
<dbReference type="NCBIfam" id="TIGR00057">
    <property type="entry name" value="L-threonylcarbamoyladenylate synthase"/>
    <property type="match status" value="1"/>
</dbReference>
<keyword evidence="14" id="KW-1185">Reference proteome</keyword>
<name>A0A4R3T961_9FIRM</name>
<comment type="subcellular location">
    <subcellularLocation>
        <location evidence="1">Cytoplasm</location>
    </subcellularLocation>
</comment>
<comment type="caution">
    <text evidence="13">The sequence shown here is derived from an EMBL/GenBank/DDBJ whole genome shotgun (WGS) entry which is preliminary data.</text>
</comment>
<evidence type="ECO:0000256" key="8">
    <source>
        <dbReference type="ARBA" id="ARBA00022741"/>
    </source>
</evidence>
<evidence type="ECO:0000256" key="10">
    <source>
        <dbReference type="ARBA" id="ARBA00029774"/>
    </source>
</evidence>
<keyword evidence="5" id="KW-0808">Transferase</keyword>
<proteinExistence type="inferred from homology"/>
<dbReference type="InterPro" id="IPR050156">
    <property type="entry name" value="TC-AMP_synthase_SUA5"/>
</dbReference>
<keyword evidence="4" id="KW-0963">Cytoplasm</keyword>
<evidence type="ECO:0000256" key="11">
    <source>
        <dbReference type="ARBA" id="ARBA00048366"/>
    </source>
</evidence>
<dbReference type="EC" id="2.7.7.87" evidence="3"/>
<dbReference type="GO" id="GO:0005737">
    <property type="term" value="C:cytoplasm"/>
    <property type="evidence" value="ECO:0007669"/>
    <property type="project" value="UniProtKB-SubCell"/>
</dbReference>
<dbReference type="Gene3D" id="3.90.870.10">
    <property type="entry name" value="DHBP synthase"/>
    <property type="match status" value="1"/>
</dbReference>
<keyword evidence="6" id="KW-0819">tRNA processing</keyword>
<dbReference type="PANTHER" id="PTHR17490:SF16">
    <property type="entry name" value="THREONYLCARBAMOYL-AMP SYNTHASE"/>
    <property type="match status" value="1"/>
</dbReference>
<organism evidence="13 14">
    <name type="scientific">Longicatena caecimuris</name>
    <dbReference type="NCBI Taxonomy" id="1796635"/>
    <lineage>
        <taxon>Bacteria</taxon>
        <taxon>Bacillati</taxon>
        <taxon>Bacillota</taxon>
        <taxon>Erysipelotrichia</taxon>
        <taxon>Erysipelotrichales</taxon>
        <taxon>Erysipelotrichaceae</taxon>
        <taxon>Longicatena</taxon>
    </lineage>
</organism>
<dbReference type="GO" id="GO:0000049">
    <property type="term" value="F:tRNA binding"/>
    <property type="evidence" value="ECO:0007669"/>
    <property type="project" value="TreeGrafter"/>
</dbReference>
<dbReference type="PROSITE" id="PS51163">
    <property type="entry name" value="YRDC"/>
    <property type="match status" value="1"/>
</dbReference>
<gene>
    <name evidence="13" type="ORF">EDD61_11771</name>
</gene>
<dbReference type="SUPFAM" id="SSF55821">
    <property type="entry name" value="YrdC/RibB"/>
    <property type="match status" value="1"/>
</dbReference>
<comment type="similarity">
    <text evidence="2">Belongs to the SUA5 family.</text>
</comment>